<accession>A0A6J4TS73</accession>
<name>A0A6J4TS73_9ACTN</name>
<dbReference type="EMBL" id="CADCWC010000151">
    <property type="protein sequence ID" value="CAA9529448.1"/>
    <property type="molecule type" value="Genomic_DNA"/>
</dbReference>
<feature type="region of interest" description="Disordered" evidence="1">
    <location>
        <begin position="1"/>
        <end position="122"/>
    </location>
</feature>
<evidence type="ECO:0000313" key="2">
    <source>
        <dbReference type="EMBL" id="CAA9529448.1"/>
    </source>
</evidence>
<proteinExistence type="predicted"/>
<feature type="region of interest" description="Disordered" evidence="1">
    <location>
        <begin position="258"/>
        <end position="314"/>
    </location>
</feature>
<feature type="compositionally biased region" description="Basic and acidic residues" evidence="1">
    <location>
        <begin position="160"/>
        <end position="181"/>
    </location>
</feature>
<feature type="compositionally biased region" description="Basic residues" evidence="1">
    <location>
        <begin position="304"/>
        <end position="314"/>
    </location>
</feature>
<feature type="compositionally biased region" description="Basic and acidic residues" evidence="1">
    <location>
        <begin position="196"/>
        <end position="206"/>
    </location>
</feature>
<feature type="non-terminal residue" evidence="2">
    <location>
        <position position="1"/>
    </location>
</feature>
<sequence length="314" mass="35647">VHDSPTHPAPSHPPRDRRHGRSGRRRPECGVRHRRAVDDPDPSTRDARRHADRALSDGLRHLQEGRRPLRGPRHRRDDPPARLRGRALLARHGVHAAVPPDDGVLPSPRPGPALLRGQRVRQPRGRRLRLVLLAGAGQLPTRPARPGAGGVEGRVRRRRPAGDQRLWEHPARRQRAREPRPAVRARADRHRGGRRAQPEARPRQGEQDLPAGAADRHRGDGPTVRPHLRRRELHLHVRGRPGDDRSDRLVARAGLAERRAARRRADVRRASARGPADRGRRGREGADLRGDDRLRAVQLEPRPRRVVRRPRRRV</sequence>
<dbReference type="AlphaFoldDB" id="A0A6J4TS73"/>
<reference evidence="2" key="1">
    <citation type="submission" date="2020-02" db="EMBL/GenBank/DDBJ databases">
        <authorList>
            <person name="Meier V. D."/>
        </authorList>
    </citation>
    <scope>NUCLEOTIDE SEQUENCE</scope>
    <source>
        <strain evidence="2">AVDCRST_MAG79</strain>
    </source>
</reference>
<organism evidence="2">
    <name type="scientific">uncultured Thermoleophilia bacterium</name>
    <dbReference type="NCBI Taxonomy" id="1497501"/>
    <lineage>
        <taxon>Bacteria</taxon>
        <taxon>Bacillati</taxon>
        <taxon>Actinomycetota</taxon>
        <taxon>Thermoleophilia</taxon>
        <taxon>environmental samples</taxon>
    </lineage>
</organism>
<feature type="compositionally biased region" description="Basic and acidic residues" evidence="1">
    <location>
        <begin position="52"/>
        <end position="67"/>
    </location>
</feature>
<feature type="compositionally biased region" description="Basic and acidic residues" evidence="1">
    <location>
        <begin position="25"/>
        <end position="46"/>
    </location>
</feature>
<feature type="compositionally biased region" description="Basic and acidic residues" evidence="1">
    <location>
        <begin position="258"/>
        <end position="295"/>
    </location>
</feature>
<feature type="non-terminal residue" evidence="2">
    <location>
        <position position="314"/>
    </location>
</feature>
<gene>
    <name evidence="2" type="ORF">AVDCRST_MAG79-781</name>
</gene>
<feature type="compositionally biased region" description="Low complexity" evidence="1">
    <location>
        <begin position="137"/>
        <end position="146"/>
    </location>
</feature>
<evidence type="ECO:0000256" key="1">
    <source>
        <dbReference type="SAM" id="MobiDB-lite"/>
    </source>
</evidence>
<feature type="compositionally biased region" description="Basic residues" evidence="1">
    <location>
        <begin position="15"/>
        <end position="24"/>
    </location>
</feature>
<feature type="region of interest" description="Disordered" evidence="1">
    <location>
        <begin position="137"/>
        <end position="232"/>
    </location>
</feature>
<protein>
    <submittedName>
        <fullName evidence="2">Uncharacterized protein</fullName>
    </submittedName>
</protein>